<dbReference type="RefSeq" id="WP_248943231.1">
    <property type="nucleotide sequence ID" value="NZ_JAKIKS010000217.1"/>
</dbReference>
<keyword evidence="2" id="KW-0285">Flavoprotein</keyword>
<dbReference type="GO" id="GO:0050131">
    <property type="term" value="F:N-methyl-L-amino-acid oxidase activity"/>
    <property type="evidence" value="ECO:0007669"/>
    <property type="project" value="UniProtKB-EC"/>
</dbReference>
<dbReference type="EMBL" id="JAKIKS010000217">
    <property type="protein sequence ID" value="MCL1127798.1"/>
    <property type="molecule type" value="Genomic_DNA"/>
</dbReference>
<comment type="cofactor">
    <cofactor evidence="1">
        <name>FAD</name>
        <dbReference type="ChEBI" id="CHEBI:57692"/>
    </cofactor>
</comment>
<dbReference type="InterPro" id="IPR045170">
    <property type="entry name" value="MTOX"/>
</dbReference>
<protein>
    <submittedName>
        <fullName evidence="6">N-methyl-L-tryptophan oxidase</fullName>
        <ecNumber evidence="6">1.5.3.2</ecNumber>
    </submittedName>
</protein>
<comment type="caution">
    <text evidence="6">The sequence shown here is derived from an EMBL/GenBank/DDBJ whole genome shotgun (WGS) entry which is preliminary data.</text>
</comment>
<evidence type="ECO:0000313" key="6">
    <source>
        <dbReference type="EMBL" id="MCL1127798.1"/>
    </source>
</evidence>
<dbReference type="SUPFAM" id="SSF54373">
    <property type="entry name" value="FAD-linked reductases, C-terminal domain"/>
    <property type="match status" value="1"/>
</dbReference>
<reference evidence="6 7" key="1">
    <citation type="submission" date="2022-01" db="EMBL/GenBank/DDBJ databases">
        <title>Whole genome-based taxonomy of the Shewanellaceae.</title>
        <authorList>
            <person name="Martin-Rodriguez A.J."/>
        </authorList>
    </citation>
    <scope>NUCLEOTIDE SEQUENCE [LARGE SCALE GENOMIC DNA]</scope>
    <source>
        <strain evidence="6 7">DSM 17177</strain>
    </source>
</reference>
<dbReference type="Pfam" id="PF01266">
    <property type="entry name" value="DAO"/>
    <property type="match status" value="1"/>
</dbReference>
<keyword evidence="4 6" id="KW-0560">Oxidoreductase</keyword>
<organism evidence="6 7">
    <name type="scientific">Shewanella surugensis</name>
    <dbReference type="NCBI Taxonomy" id="212020"/>
    <lineage>
        <taxon>Bacteria</taxon>
        <taxon>Pseudomonadati</taxon>
        <taxon>Pseudomonadota</taxon>
        <taxon>Gammaproteobacteria</taxon>
        <taxon>Alteromonadales</taxon>
        <taxon>Shewanellaceae</taxon>
        <taxon>Shewanella</taxon>
    </lineage>
</organism>
<dbReference type="EC" id="1.5.3.2" evidence="6"/>
<dbReference type="NCBIfam" id="NF008425">
    <property type="entry name" value="PRK11259.1"/>
    <property type="match status" value="1"/>
</dbReference>
<dbReference type="SUPFAM" id="SSF51905">
    <property type="entry name" value="FAD/NAD(P)-binding domain"/>
    <property type="match status" value="1"/>
</dbReference>
<dbReference type="Gene3D" id="3.30.9.10">
    <property type="entry name" value="D-Amino Acid Oxidase, subunit A, domain 2"/>
    <property type="match status" value="1"/>
</dbReference>
<feature type="domain" description="FAD dependent oxidoreductase" evidence="5">
    <location>
        <begin position="8"/>
        <end position="359"/>
    </location>
</feature>
<evidence type="ECO:0000256" key="2">
    <source>
        <dbReference type="ARBA" id="ARBA00022630"/>
    </source>
</evidence>
<proteinExistence type="predicted"/>
<dbReference type="InterPro" id="IPR006076">
    <property type="entry name" value="FAD-dep_OxRdtase"/>
</dbReference>
<evidence type="ECO:0000256" key="4">
    <source>
        <dbReference type="ARBA" id="ARBA00023002"/>
    </source>
</evidence>
<name>A0ABT0LJB2_9GAMM</name>
<gene>
    <name evidence="6" type="primary">solA</name>
    <name evidence="6" type="ORF">L2764_25885</name>
</gene>
<accession>A0ABT0LJB2</accession>
<dbReference type="PANTHER" id="PTHR10961">
    <property type="entry name" value="PEROXISOMAL SARCOSINE OXIDASE"/>
    <property type="match status" value="1"/>
</dbReference>
<evidence type="ECO:0000256" key="3">
    <source>
        <dbReference type="ARBA" id="ARBA00022827"/>
    </source>
</evidence>
<evidence type="ECO:0000256" key="1">
    <source>
        <dbReference type="ARBA" id="ARBA00001974"/>
    </source>
</evidence>
<evidence type="ECO:0000259" key="5">
    <source>
        <dbReference type="Pfam" id="PF01266"/>
    </source>
</evidence>
<sequence>MSNSKHFDVLVIGVGGMGSATVYELAKRGKKVLGLEQYDIPNNMGSSHGLTRIIRLAYMEDPAYVPLLYRAYELWRDIQLKSGRTLLHITGGIDASFEEGAVFQGSLLACQTYHLQYRVYDHKTLKKHFPAFNLSSGMKAIYQPDGGFLLSEDCISAYVDQALSLGAEIHGREKVIDWSANENGVVVNTDRARYSAEKLVVTAGPWSNKLLTPLQDDKAMPERQVVIWTQPKKPEFFAMGKLPIWVLGDEQDIYYGFPVHGIPGFKYGKLHHLRQKVDPDKMDRECSFKDEKILRQFAERFFPESTGPTLSMKSCLFTNTKDKHFIVDHHPEHEQVIFGAGFSGHGFKFVSVIGEILAQKACDEIVLLDIDLFRLNRPTI</sequence>
<dbReference type="Gene3D" id="3.50.50.60">
    <property type="entry name" value="FAD/NAD(P)-binding domain"/>
    <property type="match status" value="1"/>
</dbReference>
<evidence type="ECO:0000313" key="7">
    <source>
        <dbReference type="Proteomes" id="UP001203423"/>
    </source>
</evidence>
<dbReference type="InterPro" id="IPR036188">
    <property type="entry name" value="FAD/NAD-bd_sf"/>
</dbReference>
<keyword evidence="3" id="KW-0274">FAD</keyword>
<keyword evidence="7" id="KW-1185">Reference proteome</keyword>
<dbReference type="Proteomes" id="UP001203423">
    <property type="component" value="Unassembled WGS sequence"/>
</dbReference>
<dbReference type="PANTHER" id="PTHR10961:SF7">
    <property type="entry name" value="FAD DEPENDENT OXIDOREDUCTASE DOMAIN-CONTAINING PROTEIN"/>
    <property type="match status" value="1"/>
</dbReference>